<sequence>MLHYIMHFPGTPSLSSSAVEATSKPKRESMALPLLSGRGSLSSREGSVSQASLTNDWSLLPRKHVPSLVLAPVVGLGAAISSAADLIEEEVMLLDVFHEGYKHRSCLGVDPREKPFTSSFAAGALS</sequence>
<protein>
    <submittedName>
        <fullName evidence="2">Uncharacterized protein</fullName>
    </submittedName>
</protein>
<gene>
    <name evidence="2" type="ORF">L195_g028788</name>
</gene>
<name>A0A2K3L2X1_TRIPR</name>
<evidence type="ECO:0000313" key="3">
    <source>
        <dbReference type="Proteomes" id="UP000236291"/>
    </source>
</evidence>
<proteinExistence type="predicted"/>
<dbReference type="AlphaFoldDB" id="A0A2K3L2X1"/>
<accession>A0A2K3L2X1</accession>
<evidence type="ECO:0000256" key="1">
    <source>
        <dbReference type="SAM" id="MobiDB-lite"/>
    </source>
</evidence>
<reference evidence="2 3" key="2">
    <citation type="journal article" date="2017" name="Front. Plant Sci.">
        <title>Gene Classification and Mining of Molecular Markers Useful in Red Clover (Trifolium pratense) Breeding.</title>
        <authorList>
            <person name="Istvanek J."/>
            <person name="Dluhosova J."/>
            <person name="Dluhos P."/>
            <person name="Patkova L."/>
            <person name="Nedelnik J."/>
            <person name="Repkova J."/>
        </authorList>
    </citation>
    <scope>NUCLEOTIDE SEQUENCE [LARGE SCALE GENOMIC DNA]</scope>
    <source>
        <strain evidence="3">cv. Tatra</strain>
        <tissue evidence="2">Young leaves</tissue>
    </source>
</reference>
<organism evidence="2 3">
    <name type="scientific">Trifolium pratense</name>
    <name type="common">Red clover</name>
    <dbReference type="NCBI Taxonomy" id="57577"/>
    <lineage>
        <taxon>Eukaryota</taxon>
        <taxon>Viridiplantae</taxon>
        <taxon>Streptophyta</taxon>
        <taxon>Embryophyta</taxon>
        <taxon>Tracheophyta</taxon>
        <taxon>Spermatophyta</taxon>
        <taxon>Magnoliopsida</taxon>
        <taxon>eudicotyledons</taxon>
        <taxon>Gunneridae</taxon>
        <taxon>Pentapetalae</taxon>
        <taxon>rosids</taxon>
        <taxon>fabids</taxon>
        <taxon>Fabales</taxon>
        <taxon>Fabaceae</taxon>
        <taxon>Papilionoideae</taxon>
        <taxon>50 kb inversion clade</taxon>
        <taxon>NPAAA clade</taxon>
        <taxon>Hologalegina</taxon>
        <taxon>IRL clade</taxon>
        <taxon>Trifolieae</taxon>
        <taxon>Trifolium</taxon>
    </lineage>
</organism>
<feature type="region of interest" description="Disordered" evidence="1">
    <location>
        <begin position="14"/>
        <end position="45"/>
    </location>
</feature>
<evidence type="ECO:0000313" key="2">
    <source>
        <dbReference type="EMBL" id="PNX72890.1"/>
    </source>
</evidence>
<reference evidence="2 3" key="1">
    <citation type="journal article" date="2014" name="Am. J. Bot.">
        <title>Genome assembly and annotation for red clover (Trifolium pratense; Fabaceae).</title>
        <authorList>
            <person name="Istvanek J."/>
            <person name="Jaros M."/>
            <person name="Krenek A."/>
            <person name="Repkova J."/>
        </authorList>
    </citation>
    <scope>NUCLEOTIDE SEQUENCE [LARGE SCALE GENOMIC DNA]</scope>
    <source>
        <strain evidence="3">cv. Tatra</strain>
        <tissue evidence="2">Young leaves</tissue>
    </source>
</reference>
<comment type="caution">
    <text evidence="2">The sequence shown here is derived from an EMBL/GenBank/DDBJ whole genome shotgun (WGS) entry which is preliminary data.</text>
</comment>
<dbReference type="EMBL" id="ASHM01025224">
    <property type="protein sequence ID" value="PNX72890.1"/>
    <property type="molecule type" value="Genomic_DNA"/>
</dbReference>
<feature type="compositionally biased region" description="Low complexity" evidence="1">
    <location>
        <begin position="34"/>
        <end position="45"/>
    </location>
</feature>
<dbReference type="Proteomes" id="UP000236291">
    <property type="component" value="Unassembled WGS sequence"/>
</dbReference>